<dbReference type="GO" id="GO:0048364">
    <property type="term" value="P:root development"/>
    <property type="evidence" value="ECO:0007669"/>
    <property type="project" value="InterPro"/>
</dbReference>
<dbReference type="Proteomes" id="UP000554482">
    <property type="component" value="Unassembled WGS sequence"/>
</dbReference>
<dbReference type="GO" id="GO:0048367">
    <property type="term" value="P:shoot system development"/>
    <property type="evidence" value="ECO:0007669"/>
    <property type="project" value="InterPro"/>
</dbReference>
<proteinExistence type="predicted"/>
<dbReference type="OrthoDB" id="1701699at2759"/>
<dbReference type="EMBL" id="JABWDY010005651">
    <property type="protein sequence ID" value="KAF5204260.1"/>
    <property type="molecule type" value="Genomic_DNA"/>
</dbReference>
<evidence type="ECO:0000313" key="1">
    <source>
        <dbReference type="EMBL" id="KAF5204260.1"/>
    </source>
</evidence>
<protein>
    <recommendedName>
        <fullName evidence="3">DUF241 domain protein</fullName>
    </recommendedName>
</protein>
<dbReference type="PANTHER" id="PTHR33070:SF129">
    <property type="entry name" value="DUF241 DOMAIN PROTEIN"/>
    <property type="match status" value="1"/>
</dbReference>
<organism evidence="1 2">
    <name type="scientific">Thalictrum thalictroides</name>
    <name type="common">Rue-anemone</name>
    <name type="synonym">Anemone thalictroides</name>
    <dbReference type="NCBI Taxonomy" id="46969"/>
    <lineage>
        <taxon>Eukaryota</taxon>
        <taxon>Viridiplantae</taxon>
        <taxon>Streptophyta</taxon>
        <taxon>Embryophyta</taxon>
        <taxon>Tracheophyta</taxon>
        <taxon>Spermatophyta</taxon>
        <taxon>Magnoliopsida</taxon>
        <taxon>Ranunculales</taxon>
        <taxon>Ranunculaceae</taxon>
        <taxon>Thalictroideae</taxon>
        <taxon>Thalictrum</taxon>
    </lineage>
</organism>
<gene>
    <name evidence="1" type="ORF">FRX31_006154</name>
</gene>
<comment type="caution">
    <text evidence="1">The sequence shown here is derived from an EMBL/GenBank/DDBJ whole genome shotgun (WGS) entry which is preliminary data.</text>
</comment>
<reference evidence="1 2" key="1">
    <citation type="submission" date="2020-06" db="EMBL/GenBank/DDBJ databases">
        <title>Transcriptomic and genomic resources for Thalictrum thalictroides and T. hernandezii: Facilitating candidate gene discovery in an emerging model plant lineage.</title>
        <authorList>
            <person name="Arias T."/>
            <person name="Riano-Pachon D.M."/>
            <person name="Di Stilio V.S."/>
        </authorList>
    </citation>
    <scope>NUCLEOTIDE SEQUENCE [LARGE SCALE GENOMIC DNA]</scope>
    <source>
        <strain evidence="2">cv. WT478/WT964</strain>
        <tissue evidence="1">Leaves</tissue>
    </source>
</reference>
<dbReference type="AlphaFoldDB" id="A0A7J6X6Q9"/>
<evidence type="ECO:0000313" key="2">
    <source>
        <dbReference type="Proteomes" id="UP000554482"/>
    </source>
</evidence>
<name>A0A7J6X6Q9_THATH</name>
<sequence length="293" mass="34109">MANYRYHLRCTSLPSASHPLATMIEENLNILRCWCWVDSTSSTNTEKLHIGIRHLTSLYDSVDDLLHLPHIQQVLVHHRDENFVDKVLDGSLRLLDVSSTIRDVLLRMKEHVQQTRSVLRRRRGEFKLRNEIDGYMHARRKINKVIHKCLRNLRKMVSKHSLFSQNDQDLVTVVHVLKEVETLTLSVCESLLRFLSGSRTSLKPSGWSLVSNLMHKKRIKCEEQHLDSNEVEMLQKTMLVLSSHKCHEVKTLQKAQVQLEVLETSIRSLEDGLECVFRRLIKTRVSVLNILNN</sequence>
<dbReference type="InterPro" id="IPR004320">
    <property type="entry name" value="BPS1_pln"/>
</dbReference>
<keyword evidence="2" id="KW-1185">Reference proteome</keyword>
<accession>A0A7J6X6Q9</accession>
<dbReference type="Pfam" id="PF03087">
    <property type="entry name" value="BPS1"/>
    <property type="match status" value="1"/>
</dbReference>
<evidence type="ECO:0008006" key="3">
    <source>
        <dbReference type="Google" id="ProtNLM"/>
    </source>
</evidence>
<dbReference type="PANTHER" id="PTHR33070">
    <property type="entry name" value="OS06G0725500 PROTEIN"/>
    <property type="match status" value="1"/>
</dbReference>